<feature type="domain" description="Glycosyltransferase subfamily 4-like N-terminal" evidence="1">
    <location>
        <begin position="13"/>
        <end position="206"/>
    </location>
</feature>
<dbReference type="InterPro" id="IPR028098">
    <property type="entry name" value="Glyco_trans_4-like_N"/>
</dbReference>
<dbReference type="Pfam" id="PF13692">
    <property type="entry name" value="Glyco_trans_1_4"/>
    <property type="match status" value="1"/>
</dbReference>
<dbReference type="Pfam" id="PF13439">
    <property type="entry name" value="Glyco_transf_4"/>
    <property type="match status" value="1"/>
</dbReference>
<dbReference type="EMBL" id="CAEZXP010000010">
    <property type="protein sequence ID" value="CAB4709882.1"/>
    <property type="molecule type" value="Genomic_DNA"/>
</dbReference>
<evidence type="ECO:0000259" key="1">
    <source>
        <dbReference type="Pfam" id="PF13439"/>
    </source>
</evidence>
<dbReference type="PANTHER" id="PTHR45947">
    <property type="entry name" value="SULFOQUINOVOSYL TRANSFERASE SQD2"/>
    <property type="match status" value="1"/>
</dbReference>
<dbReference type="PANTHER" id="PTHR45947:SF3">
    <property type="entry name" value="SULFOQUINOVOSYL TRANSFERASE SQD2"/>
    <property type="match status" value="1"/>
</dbReference>
<dbReference type="AlphaFoldDB" id="A0A6J6QH60"/>
<dbReference type="Gene3D" id="3.40.50.2000">
    <property type="entry name" value="Glycogen Phosphorylase B"/>
    <property type="match status" value="2"/>
</dbReference>
<dbReference type="GO" id="GO:0016757">
    <property type="term" value="F:glycosyltransferase activity"/>
    <property type="evidence" value="ECO:0007669"/>
    <property type="project" value="TreeGrafter"/>
</dbReference>
<proteinExistence type="predicted"/>
<sequence>MNILQVSTSDRRGGAEGIALALRDGYARAGHGSWLAAGHPSGDDPTILELSAKRQRVRSAIDRYRGREEFRFPATRTLLDLPPVRPDVVHAHNLHGWYFDLRTLPQLSHETNVVLTMHDSWLLTGHCAHSFACERWQSGCGSCPDLATYPTLARDGTAANWQAKARMYRDARLHVAAPSQWLLSRVSESMLTPLSSRVIPNGVDLATFSPGDKQAARLALGIPLDRPVLLFAAAGILNNPWKDWPTLRDAVAHLAQTGAPGRPTPLLVGLGEEPGLEASDSDVLSLRYLDDPAAVASVYRAADIYVHAAKADTFPTTVLEALACGLPVVATAVGGIPEQVTTEGPDATGVLVPSGDARAMAEALGTLLADDGRRETLAAAAAAAARNRFDIGMTTAAYLSWFEEIQC</sequence>
<protein>
    <submittedName>
        <fullName evidence="2">Unannotated protein</fullName>
    </submittedName>
</protein>
<accession>A0A6J6QH60</accession>
<organism evidence="2">
    <name type="scientific">freshwater metagenome</name>
    <dbReference type="NCBI Taxonomy" id="449393"/>
    <lineage>
        <taxon>unclassified sequences</taxon>
        <taxon>metagenomes</taxon>
        <taxon>ecological metagenomes</taxon>
    </lineage>
</organism>
<gene>
    <name evidence="2" type="ORF">UFOPK2399_01928</name>
</gene>
<dbReference type="InterPro" id="IPR050194">
    <property type="entry name" value="Glycosyltransferase_grp1"/>
</dbReference>
<name>A0A6J6QH60_9ZZZZ</name>
<evidence type="ECO:0000313" key="2">
    <source>
        <dbReference type="EMBL" id="CAB4709882.1"/>
    </source>
</evidence>
<reference evidence="2" key="1">
    <citation type="submission" date="2020-05" db="EMBL/GenBank/DDBJ databases">
        <authorList>
            <person name="Chiriac C."/>
            <person name="Salcher M."/>
            <person name="Ghai R."/>
            <person name="Kavagutti S V."/>
        </authorList>
    </citation>
    <scope>NUCLEOTIDE SEQUENCE</scope>
</reference>
<dbReference type="SUPFAM" id="SSF53756">
    <property type="entry name" value="UDP-Glycosyltransferase/glycogen phosphorylase"/>
    <property type="match status" value="1"/>
</dbReference>